<keyword evidence="4 6" id="KW-1133">Transmembrane helix</keyword>
<feature type="transmembrane region" description="Helical" evidence="6">
    <location>
        <begin position="126"/>
        <end position="144"/>
    </location>
</feature>
<evidence type="ECO:0000256" key="6">
    <source>
        <dbReference type="RuleBase" id="RU363053"/>
    </source>
</evidence>
<dbReference type="OMA" id="SYCFWPF"/>
<evidence type="ECO:0000256" key="1">
    <source>
        <dbReference type="ARBA" id="ARBA00004141"/>
    </source>
</evidence>
<dbReference type="OrthoDB" id="10267969at2759"/>
<feature type="transmembrane region" description="Helical" evidence="6">
    <location>
        <begin position="37"/>
        <end position="55"/>
    </location>
</feature>
<comment type="caution">
    <text evidence="7">The sequence shown here is derived from an EMBL/GenBank/DDBJ whole genome shotgun (WGS) entry which is preliminary data.</text>
</comment>
<keyword evidence="8" id="KW-1185">Reference proteome</keyword>
<comment type="subcellular location">
    <subcellularLocation>
        <location evidence="1">Membrane</location>
        <topology evidence="1">Multi-pass membrane protein</topology>
    </subcellularLocation>
</comment>
<dbReference type="PANTHER" id="PTHR11266:SF80">
    <property type="entry name" value="PEROXISOMAL MEMBRANE PROTEIN 2"/>
    <property type="match status" value="1"/>
</dbReference>
<dbReference type="InterPro" id="IPR007248">
    <property type="entry name" value="Mpv17_PMP22"/>
</dbReference>
<dbReference type="AlphaFoldDB" id="A0A642UIM5"/>
<dbReference type="PANTHER" id="PTHR11266">
    <property type="entry name" value="PEROXISOMAL MEMBRANE PROTEIN 2, PXMP2 MPV17"/>
    <property type="match status" value="1"/>
</dbReference>
<dbReference type="GO" id="GO:0005778">
    <property type="term" value="C:peroxisomal membrane"/>
    <property type="evidence" value="ECO:0007669"/>
    <property type="project" value="TreeGrafter"/>
</dbReference>
<proteinExistence type="inferred from homology"/>
<dbReference type="Proteomes" id="UP000449547">
    <property type="component" value="Unassembled WGS sequence"/>
</dbReference>
<feature type="transmembrane region" description="Helical" evidence="6">
    <location>
        <begin position="165"/>
        <end position="183"/>
    </location>
</feature>
<accession>A0A642UIM5</accession>
<organism evidence="7 8">
    <name type="scientific">Diutina rugosa</name>
    <name type="common">Yeast</name>
    <name type="synonym">Candida rugosa</name>
    <dbReference type="NCBI Taxonomy" id="5481"/>
    <lineage>
        <taxon>Eukaryota</taxon>
        <taxon>Fungi</taxon>
        <taxon>Dikarya</taxon>
        <taxon>Ascomycota</taxon>
        <taxon>Saccharomycotina</taxon>
        <taxon>Pichiomycetes</taxon>
        <taxon>Debaryomycetaceae</taxon>
        <taxon>Diutina</taxon>
    </lineage>
</organism>
<keyword evidence="3 6" id="KW-0812">Transmembrane</keyword>
<dbReference type="RefSeq" id="XP_034011024.1">
    <property type="nucleotide sequence ID" value="XM_034157004.1"/>
</dbReference>
<reference evidence="7 8" key="1">
    <citation type="submission" date="2019-07" db="EMBL/GenBank/DDBJ databases">
        <title>Genome assembly of two rare yeast pathogens: Diutina rugosa and Trichomonascus ciferrii.</title>
        <authorList>
            <person name="Mixao V."/>
            <person name="Saus E."/>
            <person name="Hansen A."/>
            <person name="Lass-Flor C."/>
            <person name="Gabaldon T."/>
        </authorList>
    </citation>
    <scope>NUCLEOTIDE SEQUENCE [LARGE SCALE GENOMIC DNA]</scope>
    <source>
        <strain evidence="7 8">CBS 613</strain>
    </source>
</reference>
<dbReference type="Pfam" id="PF04117">
    <property type="entry name" value="Mpv17_PMP22"/>
    <property type="match status" value="1"/>
</dbReference>
<name>A0A642UIM5_DIURU</name>
<dbReference type="GeneID" id="54782812"/>
<keyword evidence="5 6" id="KW-0472">Membrane</keyword>
<evidence type="ECO:0000256" key="2">
    <source>
        <dbReference type="ARBA" id="ARBA00006824"/>
    </source>
</evidence>
<dbReference type="VEuPathDB" id="FungiDB:DIURU_004161"/>
<evidence type="ECO:0000256" key="3">
    <source>
        <dbReference type="ARBA" id="ARBA00022692"/>
    </source>
</evidence>
<evidence type="ECO:0000256" key="4">
    <source>
        <dbReference type="ARBA" id="ARBA00022989"/>
    </source>
</evidence>
<comment type="similarity">
    <text evidence="2 6">Belongs to the peroxisomal membrane protein PXMP2/4 family.</text>
</comment>
<evidence type="ECO:0000313" key="7">
    <source>
        <dbReference type="EMBL" id="KAA8899678.1"/>
    </source>
</evidence>
<evidence type="ECO:0000313" key="8">
    <source>
        <dbReference type="Proteomes" id="UP000449547"/>
    </source>
</evidence>
<protein>
    <submittedName>
        <fullName evidence="7">Uncharacterized protein</fullName>
    </submittedName>
</protein>
<evidence type="ECO:0000256" key="5">
    <source>
        <dbReference type="ARBA" id="ARBA00023136"/>
    </source>
</evidence>
<dbReference type="EMBL" id="SWFT01000121">
    <property type="protein sequence ID" value="KAA8899678.1"/>
    <property type="molecule type" value="Genomic_DNA"/>
</dbReference>
<feature type="transmembrane region" description="Helical" evidence="6">
    <location>
        <begin position="94"/>
        <end position="114"/>
    </location>
</feature>
<gene>
    <name evidence="7" type="ORF">DIURU_004161</name>
</gene>
<feature type="transmembrane region" description="Helical" evidence="6">
    <location>
        <begin position="61"/>
        <end position="82"/>
    </location>
</feature>
<sequence>MAREKTDKDIEKEAEAASAQAGNYFTPRSAKASRGKVIAIILAEACFTGAIYTNYDKIKVVHPLLSPILLGAGTAALAQTFNQYVKHVLSYNRILKFITWGMINGCFTALWIDLVTRTFDSTVHRVLLDQLVGAPMFQLLFNILNSLWEHGEITKQTHVAFFRSLRWSYCFWPLFSILAFGFLDPSLMFPANCLATLVWNVILSKLA</sequence>